<dbReference type="SUPFAM" id="SSF53822">
    <property type="entry name" value="Periplasmic binding protein-like I"/>
    <property type="match status" value="1"/>
</dbReference>
<dbReference type="GO" id="GO:0030288">
    <property type="term" value="C:outer membrane-bounded periplasmic space"/>
    <property type="evidence" value="ECO:0007669"/>
    <property type="project" value="TreeGrafter"/>
</dbReference>
<dbReference type="Proteomes" id="UP000035963">
    <property type="component" value="Unassembled WGS sequence"/>
</dbReference>
<protein>
    <submittedName>
        <fullName evidence="6">Sugar ABC transporter substrate-binding protein</fullName>
    </submittedName>
</protein>
<dbReference type="OrthoDB" id="9773673at2"/>
<dbReference type="NCBIfam" id="NF040907">
    <property type="entry name" value="ChvE"/>
    <property type="match status" value="1"/>
</dbReference>
<sequence>MNIIKNVAVAVAASIALSAVSLSAYAQDKGVIGISLPDKTESRWITDGKSMVDALKAKGYSADLQYANYDVPTQVNQVENMLAKGVKALVIAPIDGKTFSDALALAQQKGIKVISYDRLISQTKNVDYYATFDNYGVGVLQGQSIVAAWQKAGSKTPFNVEVFGGSSDDNNAHMVYAGGMSVLKPYIDNGKFVIRSKQVAFEKVATRNWDGATAQSRMDNLLSAFYGNNRLDAVWTPNDAIAIGVISSLKGVGYGSAQQPMPVVTGQDADLQNVKGIIRGDQTTTVFKDTRKLAGITADIVDDALTGKPVPVNDTKSYNNGAKIVPTYLVKPILVDKDNWQPELVTSGYYTQAQLK</sequence>
<evidence type="ECO:0000256" key="2">
    <source>
        <dbReference type="ARBA" id="ARBA00007639"/>
    </source>
</evidence>
<dbReference type="CDD" id="cd19994">
    <property type="entry name" value="PBP1_ChvE"/>
    <property type="match status" value="1"/>
</dbReference>
<gene>
    <name evidence="6" type="ORF">EOS_41715</name>
</gene>
<proteinExistence type="inferred from homology"/>
<evidence type="ECO:0000256" key="4">
    <source>
        <dbReference type="SAM" id="SignalP"/>
    </source>
</evidence>
<dbReference type="InterPro" id="IPR050555">
    <property type="entry name" value="Bact_Solute-Bind_Prot2"/>
</dbReference>
<name>A0A0J1CIS0_9BURK</name>
<dbReference type="EMBL" id="AEJF01000258">
    <property type="protein sequence ID" value="KLU20376.1"/>
    <property type="molecule type" value="Genomic_DNA"/>
</dbReference>
<dbReference type="GO" id="GO:0030246">
    <property type="term" value="F:carbohydrate binding"/>
    <property type="evidence" value="ECO:0007669"/>
    <property type="project" value="TreeGrafter"/>
</dbReference>
<dbReference type="Gene3D" id="3.40.50.2300">
    <property type="match status" value="2"/>
</dbReference>
<accession>A0A0J1CIS0</accession>
<dbReference type="AlphaFoldDB" id="A0A0J1CIS0"/>
<comment type="caution">
    <text evidence="6">The sequence shown here is derived from an EMBL/GenBank/DDBJ whole genome shotgun (WGS) entry which is preliminary data.</text>
</comment>
<dbReference type="InterPro" id="IPR028082">
    <property type="entry name" value="Peripla_BP_I"/>
</dbReference>
<evidence type="ECO:0000256" key="3">
    <source>
        <dbReference type="ARBA" id="ARBA00022729"/>
    </source>
</evidence>
<comment type="similarity">
    <text evidence="2">Belongs to the bacterial solute-binding protein 2 family.</text>
</comment>
<evidence type="ECO:0000259" key="5">
    <source>
        <dbReference type="Pfam" id="PF13407"/>
    </source>
</evidence>
<evidence type="ECO:0000313" key="6">
    <source>
        <dbReference type="EMBL" id="KLU20376.1"/>
    </source>
</evidence>
<dbReference type="PANTHER" id="PTHR30036:SF1">
    <property type="entry name" value="D-XYLOSE-BINDING PERIPLASMIC PROTEIN"/>
    <property type="match status" value="1"/>
</dbReference>
<dbReference type="Pfam" id="PF13407">
    <property type="entry name" value="Peripla_BP_4"/>
    <property type="match status" value="1"/>
</dbReference>
<evidence type="ECO:0000313" key="7">
    <source>
        <dbReference type="Proteomes" id="UP000035963"/>
    </source>
</evidence>
<feature type="domain" description="Periplasmic binding protein" evidence="5">
    <location>
        <begin position="32"/>
        <end position="308"/>
    </location>
</feature>
<dbReference type="RefSeq" id="WP_047898096.1">
    <property type="nucleotide sequence ID" value="NZ_AEJF01000258.1"/>
</dbReference>
<feature type="chain" id="PRO_5005248979" evidence="4">
    <location>
        <begin position="27"/>
        <end position="356"/>
    </location>
</feature>
<reference evidence="6 7" key="1">
    <citation type="journal article" date="2015" name="Genome Announc.">
        <title>Draft Genome Sequence of Burkholderia sp. Strain PML1(12), an Ectomycorrhizosphere-Inhabiting Bacterium with Effective Mineral-Weathering Ability.</title>
        <authorList>
            <person name="Uroz S."/>
            <person name="Oger P."/>
        </authorList>
    </citation>
    <scope>NUCLEOTIDE SEQUENCE [LARGE SCALE GENOMIC DNA]</scope>
    <source>
        <strain evidence="7">PML1(12)</strain>
    </source>
</reference>
<dbReference type="InterPro" id="IPR025997">
    <property type="entry name" value="SBP_2_dom"/>
</dbReference>
<evidence type="ECO:0000256" key="1">
    <source>
        <dbReference type="ARBA" id="ARBA00004418"/>
    </source>
</evidence>
<dbReference type="PANTHER" id="PTHR30036">
    <property type="entry name" value="D-XYLOSE-BINDING PERIPLASMIC PROTEIN"/>
    <property type="match status" value="1"/>
</dbReference>
<feature type="signal peptide" evidence="4">
    <location>
        <begin position="1"/>
        <end position="26"/>
    </location>
</feature>
<organism evidence="6 7">
    <name type="scientific">Caballeronia mineralivorans PML1(12)</name>
    <dbReference type="NCBI Taxonomy" id="908627"/>
    <lineage>
        <taxon>Bacteria</taxon>
        <taxon>Pseudomonadati</taxon>
        <taxon>Pseudomonadota</taxon>
        <taxon>Betaproteobacteria</taxon>
        <taxon>Burkholderiales</taxon>
        <taxon>Burkholderiaceae</taxon>
        <taxon>Caballeronia</taxon>
    </lineage>
</organism>
<keyword evidence="7" id="KW-1185">Reference proteome</keyword>
<keyword evidence="3 4" id="KW-0732">Signal</keyword>
<dbReference type="InterPro" id="IPR049784">
    <property type="entry name" value="ChvE-like"/>
</dbReference>
<comment type="subcellular location">
    <subcellularLocation>
        <location evidence="1">Periplasm</location>
    </subcellularLocation>
</comment>
<dbReference type="PATRIC" id="fig|908627.4.peg.9378"/>